<protein>
    <submittedName>
        <fullName evidence="1">Uncharacterized protein</fullName>
    </submittedName>
</protein>
<keyword evidence="2" id="KW-1185">Reference proteome</keyword>
<dbReference type="AlphaFoldDB" id="A0A171DP40"/>
<dbReference type="STRING" id="161355.PS9374_06512"/>
<dbReference type="OrthoDB" id="3542889at2"/>
<evidence type="ECO:0000313" key="1">
    <source>
        <dbReference type="EMBL" id="GAT70824.1"/>
    </source>
</evidence>
<sequence>MSPRSSVVPVVASGTATVLRLLSATLVFAALYAGAESLDGSARAEAAGPERVRTVTLSAQAGRSAAERTPEPGTVAVDEVPGGGRCERTYRVRSLVGNPDPGETVSYGWRLQRWSPATRTWRTYLTSGSGFTGASRTAEWEPRIVGNPGLYRVKLSVDGGATLRSEKFMVSC</sequence>
<comment type="caution">
    <text evidence="1">The sequence shown here is derived from an EMBL/GenBank/DDBJ whole genome shotgun (WGS) entry which is preliminary data.</text>
</comment>
<reference evidence="1 2" key="1">
    <citation type="journal article" date="2016" name="Genome Announc.">
        <title>Draft Genome Sequence of Planomonospora sphaerica JCM9374, a Rare Actinomycete.</title>
        <authorList>
            <person name="Dohra H."/>
            <person name="Suzuki T."/>
            <person name="Inoue Y."/>
            <person name="Kodani S."/>
        </authorList>
    </citation>
    <scope>NUCLEOTIDE SEQUENCE [LARGE SCALE GENOMIC DNA]</scope>
    <source>
        <strain evidence="1 2">JCM 9374</strain>
    </source>
</reference>
<organism evidence="1 2">
    <name type="scientific">Planomonospora sphaerica</name>
    <dbReference type="NCBI Taxonomy" id="161355"/>
    <lineage>
        <taxon>Bacteria</taxon>
        <taxon>Bacillati</taxon>
        <taxon>Actinomycetota</taxon>
        <taxon>Actinomycetes</taxon>
        <taxon>Streptosporangiales</taxon>
        <taxon>Streptosporangiaceae</taxon>
        <taxon>Planomonospora</taxon>
    </lineage>
</organism>
<proteinExistence type="predicted"/>
<dbReference type="Proteomes" id="UP000077701">
    <property type="component" value="Unassembled WGS sequence"/>
</dbReference>
<accession>A0A171DP40</accession>
<reference evidence="2" key="2">
    <citation type="submission" date="2016-04" db="EMBL/GenBank/DDBJ databases">
        <title>Planomonospora sphaerica JCM9374 whole genome shotgun sequence.</title>
        <authorList>
            <person name="Suzuki T."/>
            <person name="Dohra H."/>
            <person name="Kodani S."/>
        </authorList>
    </citation>
    <scope>NUCLEOTIDE SEQUENCE [LARGE SCALE GENOMIC DNA]</scope>
    <source>
        <strain evidence="2">JCM 9374</strain>
    </source>
</reference>
<gene>
    <name evidence="1" type="ORF">PS9374_06512</name>
</gene>
<evidence type="ECO:0000313" key="2">
    <source>
        <dbReference type="Proteomes" id="UP000077701"/>
    </source>
</evidence>
<dbReference type="EMBL" id="BDCX01000019">
    <property type="protein sequence ID" value="GAT70824.1"/>
    <property type="molecule type" value="Genomic_DNA"/>
</dbReference>
<dbReference type="RefSeq" id="WP_068903398.1">
    <property type="nucleotide sequence ID" value="NZ_BDCX01000019.1"/>
</dbReference>
<name>A0A171DP40_9ACTN</name>